<dbReference type="EMBL" id="OIVN01001255">
    <property type="protein sequence ID" value="SPC91801.1"/>
    <property type="molecule type" value="Genomic_DNA"/>
</dbReference>
<dbReference type="AlphaFoldDB" id="A0A2N9FXY8"/>
<dbReference type="SUPFAM" id="SSF53098">
    <property type="entry name" value="Ribonuclease H-like"/>
    <property type="match status" value="1"/>
</dbReference>
<evidence type="ECO:0000259" key="2">
    <source>
        <dbReference type="PROSITE" id="PS50994"/>
    </source>
</evidence>
<dbReference type="GO" id="GO:0015074">
    <property type="term" value="P:DNA integration"/>
    <property type="evidence" value="ECO:0007669"/>
    <property type="project" value="InterPro"/>
</dbReference>
<feature type="domain" description="Integrase catalytic" evidence="2">
    <location>
        <begin position="1"/>
        <end position="95"/>
    </location>
</feature>
<dbReference type="PROSITE" id="PS50994">
    <property type="entry name" value="INTEGRASE"/>
    <property type="match status" value="1"/>
</dbReference>
<organism evidence="3">
    <name type="scientific">Fagus sylvatica</name>
    <name type="common">Beechnut</name>
    <dbReference type="NCBI Taxonomy" id="28930"/>
    <lineage>
        <taxon>Eukaryota</taxon>
        <taxon>Viridiplantae</taxon>
        <taxon>Streptophyta</taxon>
        <taxon>Embryophyta</taxon>
        <taxon>Tracheophyta</taxon>
        <taxon>Spermatophyta</taxon>
        <taxon>Magnoliopsida</taxon>
        <taxon>eudicotyledons</taxon>
        <taxon>Gunneridae</taxon>
        <taxon>Pentapetalae</taxon>
        <taxon>rosids</taxon>
        <taxon>fabids</taxon>
        <taxon>Fagales</taxon>
        <taxon>Fagaceae</taxon>
        <taxon>Fagus</taxon>
    </lineage>
</organism>
<accession>A0A2N9FXY8</accession>
<dbReference type="Gene3D" id="3.30.420.10">
    <property type="entry name" value="Ribonuclease H-like superfamily/Ribonuclease H"/>
    <property type="match status" value="1"/>
</dbReference>
<feature type="region of interest" description="Disordered" evidence="1">
    <location>
        <begin position="341"/>
        <end position="361"/>
    </location>
</feature>
<protein>
    <recommendedName>
        <fullName evidence="2">Integrase catalytic domain-containing protein</fullName>
    </recommendedName>
</protein>
<dbReference type="GO" id="GO:0003676">
    <property type="term" value="F:nucleic acid binding"/>
    <property type="evidence" value="ECO:0007669"/>
    <property type="project" value="InterPro"/>
</dbReference>
<dbReference type="InterPro" id="IPR001584">
    <property type="entry name" value="Integrase_cat-core"/>
</dbReference>
<dbReference type="InterPro" id="IPR036397">
    <property type="entry name" value="RNaseH_sf"/>
</dbReference>
<proteinExistence type="predicted"/>
<gene>
    <name evidence="3" type="ORF">FSB_LOCUS19683</name>
</gene>
<dbReference type="PANTHER" id="PTHR48475:SF1">
    <property type="entry name" value="RNASE H TYPE-1 DOMAIN-CONTAINING PROTEIN"/>
    <property type="match status" value="1"/>
</dbReference>
<dbReference type="PANTHER" id="PTHR48475">
    <property type="entry name" value="RIBONUCLEASE H"/>
    <property type="match status" value="1"/>
</dbReference>
<dbReference type="InterPro" id="IPR012337">
    <property type="entry name" value="RNaseH-like_sf"/>
</dbReference>
<feature type="region of interest" description="Disordered" evidence="1">
    <location>
        <begin position="216"/>
        <end position="237"/>
    </location>
</feature>
<sequence length="361" mass="40720">MPEMLITDNASNLNNRMMDQLCQQFKIQHHNSAPYRPKMNGAVEAANKNVKKILSKMTETYKDWHEHLPYALCAYRTSVRTSVGATPYSLVYGMEAVLPVEVEIPSLRILSQTQLEEAEWAQARYEQLNFIDEKRLAALCHGQLYQRRIERAYNKKARPRTFQPGDLVLKKRNMALSDPRGKFAPSYEGPYVVKKAFSGGAIILADMDGEEFRSPINSDSVIKPGKQRKSVRTLPSDGNYRGYGENLGRGAIGKSNVESWTWRLSAESPQGSGKGRIPLIMLLPDGASSGTQRIHHLVNLVKSSDHREALLIEPRSIGLKSIMHQIQLSLQNPVVTLENANLNPHDPHGSTRRRERLLTRI</sequence>
<reference evidence="3" key="1">
    <citation type="submission" date="2018-02" db="EMBL/GenBank/DDBJ databases">
        <authorList>
            <person name="Cohen D.B."/>
            <person name="Kent A.D."/>
        </authorList>
    </citation>
    <scope>NUCLEOTIDE SEQUENCE</scope>
</reference>
<name>A0A2N9FXY8_FAGSY</name>
<evidence type="ECO:0000256" key="1">
    <source>
        <dbReference type="SAM" id="MobiDB-lite"/>
    </source>
</evidence>
<evidence type="ECO:0000313" key="3">
    <source>
        <dbReference type="EMBL" id="SPC91801.1"/>
    </source>
</evidence>